<evidence type="ECO:0000259" key="8">
    <source>
        <dbReference type="PROSITE" id="PS50888"/>
    </source>
</evidence>
<dbReference type="Gene3D" id="3.30.450.20">
    <property type="entry name" value="PAS domain"/>
    <property type="match status" value="1"/>
</dbReference>
<gene>
    <name evidence="9" type="primary">RvY_11166</name>
    <name evidence="9" type="synonym">RvY_11166.1</name>
    <name evidence="9" type="ORF">RvY_11166-1</name>
</gene>
<dbReference type="AlphaFoldDB" id="A0A1D1VF78"/>
<proteinExistence type="predicted"/>
<feature type="domain" description="BHLH" evidence="8">
    <location>
        <begin position="71"/>
        <end position="124"/>
    </location>
</feature>
<comment type="caution">
    <text evidence="9">The sequence shown here is derived from an EMBL/GenBank/DDBJ whole genome shotgun (WGS) entry which is preliminary data.</text>
</comment>
<dbReference type="PROSITE" id="PS50888">
    <property type="entry name" value="BHLH"/>
    <property type="match status" value="1"/>
</dbReference>
<dbReference type="CDD" id="cd00130">
    <property type="entry name" value="PAS"/>
    <property type="match status" value="1"/>
</dbReference>
<evidence type="ECO:0000256" key="5">
    <source>
        <dbReference type="ARBA" id="ARBA00023242"/>
    </source>
</evidence>
<evidence type="ECO:0000256" key="6">
    <source>
        <dbReference type="SAM" id="MobiDB-lite"/>
    </source>
</evidence>
<dbReference type="Pfam" id="PF23171">
    <property type="entry name" value="bHLH_HIF1A"/>
    <property type="match status" value="1"/>
</dbReference>
<comment type="subcellular location">
    <subcellularLocation>
        <location evidence="1">Nucleus</location>
    </subcellularLocation>
</comment>
<dbReference type="PANTHER" id="PTHR23043">
    <property type="entry name" value="HYPOXIA-INDUCIBLE FACTOR 1 ALPHA"/>
    <property type="match status" value="1"/>
</dbReference>
<evidence type="ECO:0000256" key="3">
    <source>
        <dbReference type="ARBA" id="ARBA00023015"/>
    </source>
</evidence>
<protein>
    <recommendedName>
        <fullName evidence="11">PAS domain-containing protein</fullName>
    </recommendedName>
</protein>
<dbReference type="Pfam" id="PF00989">
    <property type="entry name" value="PAS"/>
    <property type="match status" value="1"/>
</dbReference>
<dbReference type="GO" id="GO:0010557">
    <property type="term" value="P:positive regulation of macromolecule biosynthetic process"/>
    <property type="evidence" value="ECO:0007669"/>
    <property type="project" value="UniProtKB-ARBA"/>
</dbReference>
<feature type="domain" description="PAS" evidence="7">
    <location>
        <begin position="169"/>
        <end position="218"/>
    </location>
</feature>
<accession>A0A1D1VF78</accession>
<feature type="compositionally biased region" description="Low complexity" evidence="6">
    <location>
        <begin position="244"/>
        <end position="253"/>
    </location>
</feature>
<reference evidence="9 10" key="1">
    <citation type="journal article" date="2016" name="Nat. Commun.">
        <title>Extremotolerant tardigrade genome and improved radiotolerance of human cultured cells by tardigrade-unique protein.</title>
        <authorList>
            <person name="Hashimoto T."/>
            <person name="Horikawa D.D."/>
            <person name="Saito Y."/>
            <person name="Kuwahara H."/>
            <person name="Kozuka-Hata H."/>
            <person name="Shin-I T."/>
            <person name="Minakuchi Y."/>
            <person name="Ohishi K."/>
            <person name="Motoyama A."/>
            <person name="Aizu T."/>
            <person name="Enomoto A."/>
            <person name="Kondo K."/>
            <person name="Tanaka S."/>
            <person name="Hara Y."/>
            <person name="Koshikawa S."/>
            <person name="Sagara H."/>
            <person name="Miura T."/>
            <person name="Yokobori S."/>
            <person name="Miyagawa K."/>
            <person name="Suzuki Y."/>
            <person name="Kubo T."/>
            <person name="Oyama M."/>
            <person name="Kohara Y."/>
            <person name="Fujiyama A."/>
            <person name="Arakawa K."/>
            <person name="Katayama T."/>
            <person name="Toyoda A."/>
            <person name="Kunieda T."/>
        </authorList>
    </citation>
    <scope>NUCLEOTIDE SEQUENCE [LARGE SCALE GENOMIC DNA]</scope>
    <source>
        <strain evidence="9 10">YOKOZUNA-1</strain>
    </source>
</reference>
<dbReference type="InterPro" id="IPR011598">
    <property type="entry name" value="bHLH_dom"/>
</dbReference>
<evidence type="ECO:0000259" key="7">
    <source>
        <dbReference type="PROSITE" id="PS50112"/>
    </source>
</evidence>
<dbReference type="GO" id="GO:0005634">
    <property type="term" value="C:nucleus"/>
    <property type="evidence" value="ECO:0007669"/>
    <property type="project" value="UniProtKB-SubCell"/>
</dbReference>
<keyword evidence="5" id="KW-0539">Nucleus</keyword>
<evidence type="ECO:0000256" key="4">
    <source>
        <dbReference type="ARBA" id="ARBA00023163"/>
    </source>
</evidence>
<dbReference type="SUPFAM" id="SSF47459">
    <property type="entry name" value="HLH, helix-loop-helix DNA-binding domain"/>
    <property type="match status" value="1"/>
</dbReference>
<dbReference type="EMBL" id="BDGG01000006">
    <property type="protein sequence ID" value="GAV00297.1"/>
    <property type="molecule type" value="Genomic_DNA"/>
</dbReference>
<feature type="region of interest" description="Disordered" evidence="6">
    <location>
        <begin position="240"/>
        <end position="264"/>
    </location>
</feature>
<dbReference type="GO" id="GO:0046983">
    <property type="term" value="F:protein dimerization activity"/>
    <property type="evidence" value="ECO:0007669"/>
    <property type="project" value="InterPro"/>
</dbReference>
<dbReference type="InterPro" id="IPR036638">
    <property type="entry name" value="HLH_DNA-bd_sf"/>
</dbReference>
<evidence type="ECO:0008006" key="11">
    <source>
        <dbReference type="Google" id="ProtNLM"/>
    </source>
</evidence>
<evidence type="ECO:0000313" key="9">
    <source>
        <dbReference type="EMBL" id="GAV00297.1"/>
    </source>
</evidence>
<dbReference type="SMART" id="SM00353">
    <property type="entry name" value="HLH"/>
    <property type="match status" value="1"/>
</dbReference>
<keyword evidence="2" id="KW-0677">Repeat</keyword>
<feature type="compositionally biased region" description="Acidic residues" evidence="6">
    <location>
        <begin position="1"/>
        <end position="10"/>
    </location>
</feature>
<keyword evidence="3" id="KW-0805">Transcription regulation</keyword>
<keyword evidence="4" id="KW-0804">Transcription</keyword>
<feature type="region of interest" description="Disordered" evidence="6">
    <location>
        <begin position="1"/>
        <end position="25"/>
    </location>
</feature>
<evidence type="ECO:0000313" key="10">
    <source>
        <dbReference type="Proteomes" id="UP000186922"/>
    </source>
</evidence>
<dbReference type="STRING" id="947166.A0A1D1VF78"/>
<dbReference type="InterPro" id="IPR000014">
    <property type="entry name" value="PAS"/>
</dbReference>
<dbReference type="InterPro" id="IPR013767">
    <property type="entry name" value="PAS_fold"/>
</dbReference>
<evidence type="ECO:0000256" key="1">
    <source>
        <dbReference type="ARBA" id="ARBA00004123"/>
    </source>
</evidence>
<organism evidence="9 10">
    <name type="scientific">Ramazzottius varieornatus</name>
    <name type="common">Water bear</name>
    <name type="synonym">Tardigrade</name>
    <dbReference type="NCBI Taxonomy" id="947166"/>
    <lineage>
        <taxon>Eukaryota</taxon>
        <taxon>Metazoa</taxon>
        <taxon>Ecdysozoa</taxon>
        <taxon>Tardigrada</taxon>
        <taxon>Eutardigrada</taxon>
        <taxon>Parachela</taxon>
        <taxon>Hypsibioidea</taxon>
        <taxon>Ramazzottiidae</taxon>
        <taxon>Ramazzottius</taxon>
    </lineage>
</organism>
<dbReference type="Proteomes" id="UP000186922">
    <property type="component" value="Unassembled WGS sequence"/>
</dbReference>
<dbReference type="SMART" id="SM00091">
    <property type="entry name" value="PAS"/>
    <property type="match status" value="1"/>
</dbReference>
<dbReference type="GO" id="GO:0000977">
    <property type="term" value="F:RNA polymerase II transcription regulatory region sequence-specific DNA binding"/>
    <property type="evidence" value="ECO:0007669"/>
    <property type="project" value="TreeGrafter"/>
</dbReference>
<dbReference type="PROSITE" id="PS50112">
    <property type="entry name" value="PAS"/>
    <property type="match status" value="1"/>
</dbReference>
<dbReference type="SUPFAM" id="SSF55785">
    <property type="entry name" value="PYP-like sensor domain (PAS domain)"/>
    <property type="match status" value="1"/>
</dbReference>
<sequence length="407" mass="45413">MVLIADDQEVDLQNGGGTPSERRTNLHSSLSQSMMLHRMVFPMHALQYTAPLYHISRPDPRLSILPCVTEIRKEKSRDAARNRRGKENHEFLALSRLLPLPTAITSQLDKASIVRLCISSLKLRAFSIEGHPSWSQPGTRHATIEPGSQLVSIVRPSREAFDATFGSTILQAHDGFVAALSPDGNILYISETVSIYLGLSQVELTGSSIFEYIHEDDRVEFSEASGIAYDPSAVSLLDHDAGHSSVPSSFEPPSDSESEPMDDLKQVEPVRLKLPYSKITGGKARWNNGHRKTALCIRFRSTLTKRGVQMRYSGYRVLSLQVQSRYSSDESEQDGLSRYDKLERSNCGQERLKLGYVVFATALPSLNINELRLDSLSVTTKMTLDLKIMSCDLRSSFQCNIPPYHSL</sequence>
<evidence type="ECO:0000256" key="2">
    <source>
        <dbReference type="ARBA" id="ARBA00022737"/>
    </source>
</evidence>
<dbReference type="GO" id="GO:0000981">
    <property type="term" value="F:DNA-binding transcription factor activity, RNA polymerase II-specific"/>
    <property type="evidence" value="ECO:0007669"/>
    <property type="project" value="TreeGrafter"/>
</dbReference>
<dbReference type="OrthoDB" id="6021714at2759"/>
<keyword evidence="10" id="KW-1185">Reference proteome</keyword>
<dbReference type="InterPro" id="IPR035965">
    <property type="entry name" value="PAS-like_dom_sf"/>
</dbReference>
<dbReference type="PANTHER" id="PTHR23043:SF26">
    <property type="entry name" value="PROTEIN TRACHEALESS"/>
    <property type="match status" value="1"/>
</dbReference>
<name>A0A1D1VF78_RAMVA</name>